<keyword evidence="4" id="KW-0732">Signal</keyword>
<dbReference type="GO" id="GO:0008270">
    <property type="term" value="F:zinc ion binding"/>
    <property type="evidence" value="ECO:0007669"/>
    <property type="project" value="InterPro"/>
</dbReference>
<gene>
    <name evidence="6" type="ORF">FRZ67_16445</name>
</gene>
<dbReference type="InterPro" id="IPR027268">
    <property type="entry name" value="Peptidase_M4/M1_CTD_sf"/>
</dbReference>
<dbReference type="InterPro" id="IPR014782">
    <property type="entry name" value="Peptidase_M1_dom"/>
</dbReference>
<dbReference type="InterPro" id="IPR034015">
    <property type="entry name" value="M1_LTA4H"/>
</dbReference>
<proteinExistence type="predicted"/>
<evidence type="ECO:0000313" key="6">
    <source>
        <dbReference type="EMBL" id="QEC68819.1"/>
    </source>
</evidence>
<dbReference type="AlphaFoldDB" id="A0A5B8VC18"/>
<comment type="cofactor">
    <cofactor evidence="2">
        <name>Zn(2+)</name>
        <dbReference type="ChEBI" id="CHEBI:29105"/>
    </cofactor>
    <text evidence="2">Binds 1 zinc ion per subunit.</text>
</comment>
<sequence>MRLTGMVFIFLFFCVSSFSQQTYWQQHVNYIIDVSLNDEDNTLTGFEKMEYINNSPDTLRYVFIHLWPNAYKNDRTAFSEQLLKNDRTDFYFSSEEKRGYINRLDFKVADVTVIPEETKDIDIIKLTLPTALAPKQSVFISTPFHVKLPYLFSRGGYSDQFYAVTQWYPKAALYDKDGWHAMPYLDQGEFYNDFGSYKVSITLPENYKVAATGMLTVTEAGPTLKKNATPDKTTKTKKPFFPKKEKEEDENIPSSFKQKIYTYSADSVTDFAWFADKRFIVKTDTIQLSTHIVKASCYILPENAEIYANSIKFTKNAIRFYSKQFGEYPYPTVNVVSAPQSVKYATSMEYPMITMITESSEMEVDATMAHEIGHNWLMGILSTNERDHAWMDEGINTYVERRYREKYHPAVDEKVKDLDLSGLNGSGVHVLLNTTMGLKKDQPIDLTSDAYSEFNYGADVYEKTADWMEYLGTVVGKDTLLKIAQRYYSNFAFKHPQPDDLKKTAEEVTGRNLSSVFNKLYTTGAVDSSKIKTTTKFRFGIPGFNEKYKYITLTPLVGYNNYDKVMIGGMIHNCQLPLQKFQFLIAPMYATGSSTVTGAARLSYNHFTKRTWLETSVSGMHYSINDYEDEYNPKLFLGLIRIVPSVKLSLYNKDLREKSKWIFQLRSFILNQDELNFKNVTTATDTFDLAFKEPNHSVINQLKVTYENNRKLYPYNANVTIDQGKDFLRIGFTGKYFFNYNETKQGVTARIFAGKYFKLNNDNSFSSYKTNLNMTGPKGDEDYTFSNYFIGRNEFEGWQSQQIMERDGFFKVRTDLLGEKIGKSDDWLVAINLSGDIPDKINPLNILPFKLPIKLFLDIGTYSEVWKDDEAAGKFLYDGGLQVSLFRNCLNIYFPLLYSKVYSDYFKSYIGDNRFAKNISFNINLDVFQLNKLSRDIPW</sequence>
<evidence type="ECO:0000256" key="4">
    <source>
        <dbReference type="SAM" id="SignalP"/>
    </source>
</evidence>
<dbReference type="SUPFAM" id="SSF55486">
    <property type="entry name" value="Metalloproteases ('zincins'), catalytic domain"/>
    <property type="match status" value="1"/>
</dbReference>
<evidence type="ECO:0000259" key="5">
    <source>
        <dbReference type="Pfam" id="PF01433"/>
    </source>
</evidence>
<protein>
    <submittedName>
        <fullName evidence="6">M1 family metallopeptidase</fullName>
    </submittedName>
</protein>
<name>A0A5B8VC18_9BACT</name>
<evidence type="ECO:0000313" key="7">
    <source>
        <dbReference type="Proteomes" id="UP000321533"/>
    </source>
</evidence>
<evidence type="ECO:0000256" key="1">
    <source>
        <dbReference type="PIRSR" id="PIRSR634015-1"/>
    </source>
</evidence>
<keyword evidence="2" id="KW-0862">Zinc</keyword>
<dbReference type="PANTHER" id="PTHR45726">
    <property type="entry name" value="LEUKOTRIENE A-4 HYDROLASE"/>
    <property type="match status" value="1"/>
</dbReference>
<accession>A0A5B8VC18</accession>
<dbReference type="GO" id="GO:0008237">
    <property type="term" value="F:metallopeptidase activity"/>
    <property type="evidence" value="ECO:0007669"/>
    <property type="project" value="InterPro"/>
</dbReference>
<reference evidence="6 7" key="1">
    <citation type="journal article" date="2016" name="Int. J. Syst. Evol. Microbiol.">
        <title>Panacibacter ginsenosidivorans gen. nov., sp. nov., with ginsenoside converting activity isolated from soil of a ginseng field.</title>
        <authorList>
            <person name="Siddiqi M.Z."/>
            <person name="Muhammad Shafi S."/>
            <person name="Choi K.D."/>
            <person name="Im W.T."/>
        </authorList>
    </citation>
    <scope>NUCLEOTIDE SEQUENCE [LARGE SCALE GENOMIC DNA]</scope>
    <source>
        <strain evidence="6 7">Gsoil1550</strain>
    </source>
</reference>
<dbReference type="PANTHER" id="PTHR45726:SF3">
    <property type="entry name" value="LEUKOTRIENE A-4 HYDROLASE"/>
    <property type="match status" value="1"/>
</dbReference>
<feature type="chain" id="PRO_5023008290" evidence="4">
    <location>
        <begin position="20"/>
        <end position="939"/>
    </location>
</feature>
<dbReference type="Gene3D" id="1.10.390.10">
    <property type="entry name" value="Neutral Protease Domain 2"/>
    <property type="match status" value="1"/>
</dbReference>
<keyword evidence="2" id="KW-0479">Metal-binding</keyword>
<feature type="active site" description="Proton donor" evidence="1">
    <location>
        <position position="461"/>
    </location>
</feature>
<dbReference type="KEGG" id="pgin:FRZ67_16445"/>
<dbReference type="OrthoDB" id="9814383at2"/>
<dbReference type="RefSeq" id="WP_147191224.1">
    <property type="nucleotide sequence ID" value="NZ_CP042435.1"/>
</dbReference>
<evidence type="ECO:0000256" key="3">
    <source>
        <dbReference type="SAM" id="MobiDB-lite"/>
    </source>
</evidence>
<feature type="binding site" evidence="2">
    <location>
        <position position="370"/>
    </location>
    <ligand>
        <name>Zn(2+)</name>
        <dbReference type="ChEBI" id="CHEBI:29105"/>
        <note>catalytic</note>
    </ligand>
</feature>
<feature type="binding site" evidence="2">
    <location>
        <position position="393"/>
    </location>
    <ligand>
        <name>Zn(2+)</name>
        <dbReference type="ChEBI" id="CHEBI:29105"/>
        <note>catalytic</note>
    </ligand>
</feature>
<dbReference type="Pfam" id="PF01433">
    <property type="entry name" value="Peptidase_M1"/>
    <property type="match status" value="1"/>
</dbReference>
<dbReference type="Proteomes" id="UP000321533">
    <property type="component" value="Chromosome"/>
</dbReference>
<feature type="active site" description="Proton acceptor" evidence="1">
    <location>
        <position position="371"/>
    </location>
</feature>
<dbReference type="EMBL" id="CP042435">
    <property type="protein sequence ID" value="QEC68819.1"/>
    <property type="molecule type" value="Genomic_DNA"/>
</dbReference>
<organism evidence="6 7">
    <name type="scientific">Panacibacter ginsenosidivorans</name>
    <dbReference type="NCBI Taxonomy" id="1813871"/>
    <lineage>
        <taxon>Bacteria</taxon>
        <taxon>Pseudomonadati</taxon>
        <taxon>Bacteroidota</taxon>
        <taxon>Chitinophagia</taxon>
        <taxon>Chitinophagales</taxon>
        <taxon>Chitinophagaceae</taxon>
        <taxon>Panacibacter</taxon>
    </lineage>
</organism>
<feature type="signal peptide" evidence="4">
    <location>
        <begin position="1"/>
        <end position="19"/>
    </location>
</feature>
<dbReference type="CDD" id="cd09604">
    <property type="entry name" value="M1_APN_like"/>
    <property type="match status" value="1"/>
</dbReference>
<keyword evidence="7" id="KW-1185">Reference proteome</keyword>
<evidence type="ECO:0000256" key="2">
    <source>
        <dbReference type="PIRSR" id="PIRSR634015-3"/>
    </source>
</evidence>
<feature type="binding site" evidence="2">
    <location>
        <position position="374"/>
    </location>
    <ligand>
        <name>Zn(2+)</name>
        <dbReference type="ChEBI" id="CHEBI:29105"/>
        <note>catalytic</note>
    </ligand>
</feature>
<feature type="region of interest" description="Disordered" evidence="3">
    <location>
        <begin position="225"/>
        <end position="244"/>
    </location>
</feature>
<feature type="domain" description="Peptidase M1 membrane alanine aminopeptidase" evidence="5">
    <location>
        <begin position="312"/>
        <end position="518"/>
    </location>
</feature>